<feature type="transmembrane region" description="Helical" evidence="1">
    <location>
        <begin position="6"/>
        <end position="24"/>
    </location>
</feature>
<keyword evidence="1" id="KW-1133">Transmembrane helix</keyword>
<accession>A0A2A6RCX9</accession>
<keyword evidence="1" id="KW-0812">Transmembrane</keyword>
<dbReference type="SUPFAM" id="SSF81301">
    <property type="entry name" value="Nucleotidyltransferase"/>
    <property type="match status" value="1"/>
</dbReference>
<dbReference type="AlphaFoldDB" id="A0A2A6RCX9"/>
<evidence type="ECO:0000313" key="2">
    <source>
        <dbReference type="EMBL" id="PDV98956.1"/>
    </source>
</evidence>
<evidence type="ECO:0000313" key="3">
    <source>
        <dbReference type="Proteomes" id="UP000220527"/>
    </source>
</evidence>
<dbReference type="InterPro" id="IPR043519">
    <property type="entry name" value="NT_sf"/>
</dbReference>
<sequence length="247" mass="27661">MHNSSVAWRLAGWVQSLLSAFMALMLTDILMQPNEVLLFITDALDALGVMYCVGGSFASSTYGEPRATRDVDILAALPATKARPFVLQIEAEFFVQLSDLYDAITLAPSLHNSPMQRASCNLVHRNSFFRVDLFIASDRPYERAQFARRIPQIVAINPERQAYFVSPEDIILLKLDWYRMAQGILDRQWSDVQAVLATQGDTLDTAYLRHWAKQLAISDLLDAALRGVPPPRLTPPDDAAAQLRLDL</sequence>
<dbReference type="EMBL" id="NQWI01000250">
    <property type="protein sequence ID" value="PDV98956.1"/>
    <property type="molecule type" value="Genomic_DNA"/>
</dbReference>
<protein>
    <submittedName>
        <fullName evidence="2">Uncharacterized protein</fullName>
    </submittedName>
</protein>
<reference evidence="3" key="1">
    <citation type="submission" date="2017-08" db="EMBL/GenBank/DDBJ databases">
        <authorList>
            <person name="Grouzdev D.S."/>
            <person name="Gaisin V.A."/>
            <person name="Rysina M.S."/>
            <person name="Gorlenko V.M."/>
        </authorList>
    </citation>
    <scope>NUCLEOTIDE SEQUENCE [LARGE SCALE GENOMIC DNA]</scope>
    <source>
        <strain evidence="3">Kir15-3F</strain>
    </source>
</reference>
<evidence type="ECO:0000256" key="1">
    <source>
        <dbReference type="SAM" id="Phobius"/>
    </source>
</evidence>
<comment type="caution">
    <text evidence="2">The sequence shown here is derived from an EMBL/GenBank/DDBJ whole genome shotgun (WGS) entry which is preliminary data.</text>
</comment>
<name>A0A2A6RCX9_9CHLR</name>
<proteinExistence type="predicted"/>
<keyword evidence="1" id="KW-0472">Membrane</keyword>
<keyword evidence="3" id="KW-1185">Reference proteome</keyword>
<dbReference type="Gene3D" id="3.30.460.40">
    <property type="match status" value="1"/>
</dbReference>
<dbReference type="Proteomes" id="UP000220527">
    <property type="component" value="Unassembled WGS sequence"/>
</dbReference>
<organism evidence="2 3">
    <name type="scientific">Candidatus Viridilinea mediisalina</name>
    <dbReference type="NCBI Taxonomy" id="2024553"/>
    <lineage>
        <taxon>Bacteria</taxon>
        <taxon>Bacillati</taxon>
        <taxon>Chloroflexota</taxon>
        <taxon>Chloroflexia</taxon>
        <taxon>Chloroflexales</taxon>
        <taxon>Chloroflexineae</taxon>
        <taxon>Oscillochloridaceae</taxon>
        <taxon>Candidatus Viridilinea</taxon>
    </lineage>
</organism>
<gene>
    <name evidence="2" type="ORF">CJ255_21780</name>
</gene>